<keyword evidence="2" id="KW-1133">Transmembrane helix</keyword>
<feature type="compositionally biased region" description="Pro residues" evidence="1">
    <location>
        <begin position="271"/>
        <end position="285"/>
    </location>
</feature>
<comment type="caution">
    <text evidence="3">The sequence shown here is derived from an EMBL/GenBank/DDBJ whole genome shotgun (WGS) entry which is preliminary data.</text>
</comment>
<keyword evidence="4" id="KW-1185">Reference proteome</keyword>
<evidence type="ECO:0000313" key="3">
    <source>
        <dbReference type="EMBL" id="MDN4518537.1"/>
    </source>
</evidence>
<evidence type="ECO:0000256" key="1">
    <source>
        <dbReference type="SAM" id="MobiDB-lite"/>
    </source>
</evidence>
<keyword evidence="2" id="KW-0472">Membrane</keyword>
<name>A0ABT8HE23_MYCAO</name>
<dbReference type="Proteomes" id="UP001172687">
    <property type="component" value="Unassembled WGS sequence"/>
</dbReference>
<feature type="region of interest" description="Disordered" evidence="1">
    <location>
        <begin position="258"/>
        <end position="357"/>
    </location>
</feature>
<evidence type="ECO:0000256" key="2">
    <source>
        <dbReference type="SAM" id="Phobius"/>
    </source>
</evidence>
<gene>
    <name evidence="3" type="ORF">QYF68_11985</name>
</gene>
<sequence length="357" mass="35141">MPNSIRPWVTAGVAVVGVGVIAVAPLEPVTPRTGIQITSAALELAAAAPFDYYPRVVSRSLANAGDRLGEYLAAPLPIVRAVADNQYEAFAELVNAVGAGDVAAVLRAVVRAIATPVVNLAKVAGSGEPFRTVAGVIARLALPVVSGALAAGAGVADVVEALLDLDLVAAFNAVTNLPARIVDGLLNGRVDGVDDTYFGLLTPAIEAPVVDQLTGPVEFLIDSLQDIGDTISSPTGVGAAEVPAVGAATVTLPAVSVAQDPASSGGKSPAQPAPTAPPGTPPDPGSTPDDAEAESPSAPEGPGAEDDADPSPSPAPEEEDQDSPTSTAEDATAGGAGPDAAADDGSPDSGATDDPGQ</sequence>
<reference evidence="3" key="1">
    <citation type="submission" date="2023-07" db="EMBL/GenBank/DDBJ databases">
        <title>Degradation of tert-butanol by M. austroafricanum TBA100.</title>
        <authorList>
            <person name="Helbich S."/>
            <person name="Vainshtein Y."/>
        </authorList>
    </citation>
    <scope>NUCLEOTIDE SEQUENCE</scope>
    <source>
        <strain evidence="3">TBA100</strain>
    </source>
</reference>
<dbReference type="EMBL" id="JAUHTC010000044">
    <property type="protein sequence ID" value="MDN4518537.1"/>
    <property type="molecule type" value="Genomic_DNA"/>
</dbReference>
<organism evidence="3 4">
    <name type="scientific">Mycolicibacterium austroafricanum</name>
    <name type="common">Mycobacterium austroafricanum</name>
    <dbReference type="NCBI Taxonomy" id="39687"/>
    <lineage>
        <taxon>Bacteria</taxon>
        <taxon>Bacillati</taxon>
        <taxon>Actinomycetota</taxon>
        <taxon>Actinomycetes</taxon>
        <taxon>Mycobacteriales</taxon>
        <taxon>Mycobacteriaceae</taxon>
        <taxon>Mycolicibacterium</taxon>
    </lineage>
</organism>
<dbReference type="RefSeq" id="WP_105388735.1">
    <property type="nucleotide sequence ID" value="NZ_CP070380.1"/>
</dbReference>
<evidence type="ECO:0008006" key="5">
    <source>
        <dbReference type="Google" id="ProtNLM"/>
    </source>
</evidence>
<keyword evidence="2" id="KW-0812">Transmembrane</keyword>
<feature type="compositionally biased region" description="Low complexity" evidence="1">
    <location>
        <begin position="347"/>
        <end position="357"/>
    </location>
</feature>
<feature type="transmembrane region" description="Helical" evidence="2">
    <location>
        <begin position="7"/>
        <end position="26"/>
    </location>
</feature>
<accession>A0ABT8HE23</accession>
<protein>
    <recommendedName>
        <fullName evidence="5">PE-PGRS family protein</fullName>
    </recommendedName>
</protein>
<feature type="compositionally biased region" description="Low complexity" evidence="1">
    <location>
        <begin position="323"/>
        <end position="340"/>
    </location>
</feature>
<evidence type="ECO:0000313" key="4">
    <source>
        <dbReference type="Proteomes" id="UP001172687"/>
    </source>
</evidence>
<proteinExistence type="predicted"/>